<dbReference type="SUPFAM" id="SSF53474">
    <property type="entry name" value="alpha/beta-Hydrolases"/>
    <property type="match status" value="1"/>
</dbReference>
<dbReference type="InterPro" id="IPR040664">
    <property type="entry name" value="AFL_C"/>
</dbReference>
<dbReference type="InterPro" id="IPR000073">
    <property type="entry name" value="AB_hydrolase_1"/>
</dbReference>
<feature type="domain" description="AFL C-terminal" evidence="3">
    <location>
        <begin position="221"/>
        <end position="316"/>
    </location>
</feature>
<evidence type="ECO:0000313" key="6">
    <source>
        <dbReference type="Proteomes" id="UP000727993"/>
    </source>
</evidence>
<dbReference type="Gene3D" id="2.60.40.2190">
    <property type="match status" value="1"/>
</dbReference>
<sequence>MYRSDDGVPARQRRVGTTVLAIVLGLVAALGAACSSSAEDGAVADPAASTETTSSTVPQLPEDVSLPIVFVHGFAGSAQQYETQAMRFAANGYPSERIVAYDHDGAGMDIGAYADGVDQLIDETLAATGAEQVYLVGHSRGTIVSSAYLGDPTRAAKVAKYVAIDGGSCVDVVPCITPNQDALPGQAHVETATSPESFAMQYEFLVGEPPAVTDLEPHSEPVVLEGRAVNFPANTGRAGATLEIWEIDADTGARVGTEPHASFELSDDGAFGPVDTTAGAHYEYALSQPGSEVVHHVYLQPYERSSQLVRLLSSAPDGSTRVNTNADADHSSIIAIRMREWYGSDDGDLPGDQTDVLEISVDGSDPTDVIAGFDSDDAIGLHIHDDAATPGETTLGPLPYFSEQPFQQGVDLFMPASPEGTGTISVTSIARGDRSRPRTLNVPNWPSDTSVISVVFTDHPVE</sequence>
<dbReference type="AlphaFoldDB" id="A0A936NBV8"/>
<comment type="caution">
    <text evidence="5">The sequence shown here is derived from an EMBL/GenBank/DDBJ whole genome shotgun (WGS) entry which is preliminary data.</text>
</comment>
<dbReference type="Gene3D" id="3.40.50.1820">
    <property type="entry name" value="alpha/beta hydrolase"/>
    <property type="match status" value="1"/>
</dbReference>
<evidence type="ECO:0000259" key="4">
    <source>
        <dbReference type="Pfam" id="PF21768"/>
    </source>
</evidence>
<dbReference type="PROSITE" id="PS51257">
    <property type="entry name" value="PROKAR_LIPOPROTEIN"/>
    <property type="match status" value="1"/>
</dbReference>
<evidence type="ECO:0000313" key="5">
    <source>
        <dbReference type="EMBL" id="MBK9297455.1"/>
    </source>
</evidence>
<feature type="chain" id="PRO_5037740564" evidence="1">
    <location>
        <begin position="39"/>
        <end position="462"/>
    </location>
</feature>
<evidence type="ECO:0000259" key="3">
    <source>
        <dbReference type="Pfam" id="PF18067"/>
    </source>
</evidence>
<organism evidence="5 6">
    <name type="scientific">Candidatus Neomicrothrix subdominans</name>
    <dbReference type="NCBI Taxonomy" id="2954438"/>
    <lineage>
        <taxon>Bacteria</taxon>
        <taxon>Bacillati</taxon>
        <taxon>Actinomycetota</taxon>
        <taxon>Acidimicrobiia</taxon>
        <taxon>Acidimicrobiales</taxon>
        <taxon>Microthrixaceae</taxon>
        <taxon>Candidatus Neomicrothrix</taxon>
    </lineage>
</organism>
<keyword evidence="5" id="KW-0378">Hydrolase</keyword>
<dbReference type="Gene3D" id="2.60.40.2200">
    <property type="match status" value="1"/>
</dbReference>
<dbReference type="EMBL" id="JADJZA010000007">
    <property type="protein sequence ID" value="MBK9297455.1"/>
    <property type="molecule type" value="Genomic_DNA"/>
</dbReference>
<reference evidence="5 6" key="1">
    <citation type="submission" date="2020-10" db="EMBL/GenBank/DDBJ databases">
        <title>Connecting structure to function with the recovery of over 1000 high-quality activated sludge metagenome-assembled genomes encoding full-length rRNA genes using long-read sequencing.</title>
        <authorList>
            <person name="Singleton C.M."/>
            <person name="Petriglieri F."/>
            <person name="Kristensen J.M."/>
            <person name="Kirkegaard R.H."/>
            <person name="Michaelsen T.Y."/>
            <person name="Andersen M.H."/>
            <person name="Karst S.M."/>
            <person name="Dueholm M.S."/>
            <person name="Nielsen P.H."/>
            <person name="Albertsen M."/>
        </authorList>
    </citation>
    <scope>NUCLEOTIDE SEQUENCE [LARGE SCALE GENOMIC DNA]</scope>
    <source>
        <strain evidence="5">Lyne_18-Q3-R50-59_MAXAC.006</strain>
    </source>
</reference>
<evidence type="ECO:0000256" key="1">
    <source>
        <dbReference type="SAM" id="SignalP"/>
    </source>
</evidence>
<dbReference type="Pfam" id="PF21768">
    <property type="entry name" value="AF_1763-like_C"/>
    <property type="match status" value="1"/>
</dbReference>
<dbReference type="GO" id="GO:0016787">
    <property type="term" value="F:hydrolase activity"/>
    <property type="evidence" value="ECO:0007669"/>
    <property type="project" value="UniProtKB-KW"/>
</dbReference>
<gene>
    <name evidence="5" type="ORF">IPN02_11615</name>
</gene>
<feature type="domain" description="AB hydrolase-1" evidence="2">
    <location>
        <begin position="67"/>
        <end position="166"/>
    </location>
</feature>
<dbReference type="Pfam" id="PF18067">
    <property type="entry name" value="Lipase_C"/>
    <property type="match status" value="1"/>
</dbReference>
<feature type="domain" description="AF-1763-like C-terminal" evidence="4">
    <location>
        <begin position="335"/>
        <end position="458"/>
    </location>
</feature>
<dbReference type="InterPro" id="IPR029058">
    <property type="entry name" value="AB_hydrolase_fold"/>
</dbReference>
<accession>A0A936NBV8</accession>
<dbReference type="Proteomes" id="UP000727993">
    <property type="component" value="Unassembled WGS sequence"/>
</dbReference>
<keyword evidence="1" id="KW-0732">Signal</keyword>
<proteinExistence type="predicted"/>
<dbReference type="InterPro" id="IPR049036">
    <property type="entry name" value="AF_1763-like_C"/>
</dbReference>
<feature type="signal peptide" evidence="1">
    <location>
        <begin position="1"/>
        <end position="38"/>
    </location>
</feature>
<dbReference type="Pfam" id="PF00561">
    <property type="entry name" value="Abhydrolase_1"/>
    <property type="match status" value="1"/>
</dbReference>
<evidence type="ECO:0000259" key="2">
    <source>
        <dbReference type="Pfam" id="PF00561"/>
    </source>
</evidence>
<protein>
    <submittedName>
        <fullName evidence="5">Alpha/beta fold hydrolase</fullName>
    </submittedName>
</protein>
<name>A0A936NBV8_9ACTN</name>